<evidence type="ECO:0000259" key="2">
    <source>
        <dbReference type="PROSITE" id="PS51192"/>
    </source>
</evidence>
<dbReference type="GO" id="GO:0004386">
    <property type="term" value="F:helicase activity"/>
    <property type="evidence" value="ECO:0007669"/>
    <property type="project" value="UniProtKB-KW"/>
</dbReference>
<dbReference type="InterPro" id="IPR000330">
    <property type="entry name" value="SNF2_N"/>
</dbReference>
<dbReference type="GO" id="GO:0016787">
    <property type="term" value="F:hydrolase activity"/>
    <property type="evidence" value="ECO:0007669"/>
    <property type="project" value="UniProtKB-KW"/>
</dbReference>
<feature type="domain" description="Helicase ATP-binding" evidence="2">
    <location>
        <begin position="1"/>
        <end position="73"/>
    </location>
</feature>
<evidence type="ECO:0000256" key="1">
    <source>
        <dbReference type="ARBA" id="ARBA00022801"/>
    </source>
</evidence>
<dbReference type="PROSITE" id="PS51194">
    <property type="entry name" value="HELICASE_CTER"/>
    <property type="match status" value="1"/>
</dbReference>
<dbReference type="Gene3D" id="3.40.50.10810">
    <property type="entry name" value="Tandem AAA-ATPase domain"/>
    <property type="match status" value="1"/>
</dbReference>
<dbReference type="InterPro" id="IPR038718">
    <property type="entry name" value="SNF2-like_sf"/>
</dbReference>
<keyword evidence="4" id="KW-0547">Nucleotide-binding</keyword>
<gene>
    <name evidence="4" type="ordered locus">sce0545</name>
</gene>
<dbReference type="InterPro" id="IPR027417">
    <property type="entry name" value="P-loop_NTPase"/>
</dbReference>
<dbReference type="InterPro" id="IPR014001">
    <property type="entry name" value="Helicase_ATP-bd"/>
</dbReference>
<reference evidence="4 5" key="1">
    <citation type="journal article" date="2007" name="Nat. Biotechnol.">
        <title>Complete genome sequence of the myxobacterium Sorangium cellulosum.</title>
        <authorList>
            <person name="Schneiker S."/>
            <person name="Perlova O."/>
            <person name="Kaiser O."/>
            <person name="Gerth K."/>
            <person name="Alici A."/>
            <person name="Altmeyer M.O."/>
            <person name="Bartels D."/>
            <person name="Bekel T."/>
            <person name="Beyer S."/>
            <person name="Bode E."/>
            <person name="Bode H.B."/>
            <person name="Bolten C.J."/>
            <person name="Choudhuri J.V."/>
            <person name="Doss S."/>
            <person name="Elnakady Y.A."/>
            <person name="Frank B."/>
            <person name="Gaigalat L."/>
            <person name="Goesmann A."/>
            <person name="Groeger C."/>
            <person name="Gross F."/>
            <person name="Jelsbak L."/>
            <person name="Jelsbak L."/>
            <person name="Kalinowski J."/>
            <person name="Kegler C."/>
            <person name="Knauber T."/>
            <person name="Konietzny S."/>
            <person name="Kopp M."/>
            <person name="Krause L."/>
            <person name="Krug D."/>
            <person name="Linke B."/>
            <person name="Mahmud T."/>
            <person name="Martinez-Arias R."/>
            <person name="McHardy A.C."/>
            <person name="Merai M."/>
            <person name="Meyer F."/>
            <person name="Mormann S."/>
            <person name="Munoz-Dorado J."/>
            <person name="Perez J."/>
            <person name="Pradella S."/>
            <person name="Rachid S."/>
            <person name="Raddatz G."/>
            <person name="Rosenau F."/>
            <person name="Rueckert C."/>
            <person name="Sasse F."/>
            <person name="Scharfe M."/>
            <person name="Schuster S.C."/>
            <person name="Suen G."/>
            <person name="Treuner-Lange A."/>
            <person name="Velicer G.J."/>
            <person name="Vorholter F.-J."/>
            <person name="Weissman K.J."/>
            <person name="Welch R.D."/>
            <person name="Wenzel S.C."/>
            <person name="Whitworth D.E."/>
            <person name="Wilhelm S."/>
            <person name="Wittmann C."/>
            <person name="Bloecker H."/>
            <person name="Puehler A."/>
            <person name="Mueller R."/>
        </authorList>
    </citation>
    <scope>NUCLEOTIDE SEQUENCE [LARGE SCALE GENOMIC DNA]</scope>
    <source>
        <strain evidence="5">So ce56</strain>
    </source>
</reference>
<dbReference type="Proteomes" id="UP000002139">
    <property type="component" value="Chromosome"/>
</dbReference>
<dbReference type="EMBL" id="AM746676">
    <property type="protein sequence ID" value="CAN90702.1"/>
    <property type="molecule type" value="Genomic_DNA"/>
</dbReference>
<protein>
    <submittedName>
        <fullName evidence="4">Helicase, putative</fullName>
    </submittedName>
</protein>
<keyword evidence="4" id="KW-0067">ATP-binding</keyword>
<evidence type="ECO:0000259" key="3">
    <source>
        <dbReference type="PROSITE" id="PS51194"/>
    </source>
</evidence>
<dbReference type="STRING" id="448385.sce0545"/>
<dbReference type="eggNOG" id="COG0553">
    <property type="taxonomic scope" value="Bacteria"/>
</dbReference>
<evidence type="ECO:0000313" key="5">
    <source>
        <dbReference type="Proteomes" id="UP000002139"/>
    </source>
</evidence>
<evidence type="ECO:0000313" key="4">
    <source>
        <dbReference type="EMBL" id="CAN90702.1"/>
    </source>
</evidence>
<dbReference type="AlphaFoldDB" id="A9GV38"/>
<dbReference type="PROSITE" id="PS51192">
    <property type="entry name" value="HELICASE_ATP_BIND_1"/>
    <property type="match status" value="1"/>
</dbReference>
<keyword evidence="5" id="KW-1185">Reference proteome</keyword>
<dbReference type="Pfam" id="PF00176">
    <property type="entry name" value="SNF2-rel_dom"/>
    <property type="match status" value="1"/>
</dbReference>
<name>A9GV38_SORC5</name>
<feature type="domain" description="Helicase C-terminal" evidence="3">
    <location>
        <begin position="213"/>
        <end position="363"/>
    </location>
</feature>
<dbReference type="PANTHER" id="PTHR10799">
    <property type="entry name" value="SNF2/RAD54 HELICASE FAMILY"/>
    <property type="match status" value="1"/>
</dbReference>
<dbReference type="HOGENOM" id="CLU_006041_1_0_7"/>
<dbReference type="KEGG" id="scl:sce0545"/>
<dbReference type="CDD" id="cd18793">
    <property type="entry name" value="SF2_C_SNF"/>
    <property type="match status" value="1"/>
</dbReference>
<dbReference type="Pfam" id="PF00271">
    <property type="entry name" value="Helicase_C"/>
    <property type="match status" value="1"/>
</dbReference>
<dbReference type="InterPro" id="IPR001650">
    <property type="entry name" value="Helicase_C-like"/>
</dbReference>
<dbReference type="SMART" id="SM00490">
    <property type="entry name" value="HELICc"/>
    <property type="match status" value="1"/>
</dbReference>
<keyword evidence="1" id="KW-0378">Hydrolase</keyword>
<dbReference type="InterPro" id="IPR049730">
    <property type="entry name" value="SNF2/RAD54-like_C"/>
</dbReference>
<proteinExistence type="predicted"/>
<dbReference type="RefSeq" id="WP_012233180.1">
    <property type="nucleotide sequence ID" value="NC_010162.1"/>
</dbReference>
<keyword evidence="4" id="KW-0347">Helicase</keyword>
<organism evidence="4 5">
    <name type="scientific">Sorangium cellulosum (strain So ce56)</name>
    <name type="common">Polyangium cellulosum (strain So ce56)</name>
    <dbReference type="NCBI Taxonomy" id="448385"/>
    <lineage>
        <taxon>Bacteria</taxon>
        <taxon>Pseudomonadati</taxon>
        <taxon>Myxococcota</taxon>
        <taxon>Polyangia</taxon>
        <taxon>Polyangiales</taxon>
        <taxon>Polyangiaceae</taxon>
        <taxon>Sorangium</taxon>
    </lineage>
</organism>
<dbReference type="SUPFAM" id="SSF52540">
    <property type="entry name" value="P-loop containing nucleoside triphosphate hydrolases"/>
    <property type="match status" value="1"/>
</dbReference>
<sequence>MGYTIWVKRRALVQAASWDLVIVDEAHHVKSRTTAGFKLVDGLHSRFLLMLTATPIETDLEELYNLVTLLKPGQFATPAAFRAQFVDPKDPLSPKNRERLRALLAEVMVRNTRADSGLALPPRYVSTALVDPLPEERELYERVLALVRAHGADAGSRMLASTLLLGAGSSPAAVRGSLERMSASERRVPGLRAALAALAKLAASVRASRKGGALVDLVRAHDEQVLVFTRFRDTLSTIEAALREAGVEPVAFHGGLSAADKRAALSAFRDGRARVLVSTDAGGEGHNLHHCHVLVNFDLPYNPMLIEQRIGRLHRMGQREEVRVYNLCARGTAEERVLDLLDRRLHLFELVVGEMDMVLGNMADERDLEERIVSLYATSRSEEEIASGFDTIAEELAAARGRYEQVKRLDAKLFGKDYEA</sequence>
<dbReference type="GO" id="GO:0005524">
    <property type="term" value="F:ATP binding"/>
    <property type="evidence" value="ECO:0007669"/>
    <property type="project" value="InterPro"/>
</dbReference>
<accession>A9GV38</accession>
<dbReference type="Gene3D" id="3.40.50.300">
    <property type="entry name" value="P-loop containing nucleotide triphosphate hydrolases"/>
    <property type="match status" value="1"/>
</dbReference>